<evidence type="ECO:0000256" key="4">
    <source>
        <dbReference type="ARBA" id="ARBA00013533"/>
    </source>
</evidence>
<keyword evidence="8" id="KW-0333">Golgi apparatus</keyword>
<evidence type="ECO:0000256" key="2">
    <source>
        <dbReference type="ARBA" id="ARBA00004653"/>
    </source>
</evidence>
<evidence type="ECO:0000256" key="7">
    <source>
        <dbReference type="ARBA" id="ARBA00022989"/>
    </source>
</evidence>
<comment type="subcellular location">
    <subcellularLocation>
        <location evidence="2">Golgi apparatus membrane</location>
        <topology evidence="2">Multi-pass membrane protein</topology>
    </subcellularLocation>
</comment>
<comment type="similarity">
    <text evidence="3">Belongs to the TVP38/TMEM64 family.</text>
</comment>
<evidence type="ECO:0000256" key="5">
    <source>
        <dbReference type="ARBA" id="ARBA00020673"/>
    </source>
</evidence>
<dbReference type="Pfam" id="PF09335">
    <property type="entry name" value="VTT_dom"/>
    <property type="match status" value="1"/>
</dbReference>
<keyword evidence="7 11" id="KW-1133">Transmembrane helix</keyword>
<feature type="transmembrane region" description="Helical" evidence="11">
    <location>
        <begin position="162"/>
        <end position="180"/>
    </location>
</feature>
<evidence type="ECO:0000256" key="3">
    <source>
        <dbReference type="ARBA" id="ARBA00008640"/>
    </source>
</evidence>
<dbReference type="InterPro" id="IPR032816">
    <property type="entry name" value="VTT_dom"/>
</dbReference>
<feature type="coiled-coil region" evidence="10">
    <location>
        <begin position="218"/>
        <end position="245"/>
    </location>
</feature>
<organism evidence="13 14">
    <name type="scientific">Mucor saturninus</name>
    <dbReference type="NCBI Taxonomy" id="64648"/>
    <lineage>
        <taxon>Eukaryota</taxon>
        <taxon>Fungi</taxon>
        <taxon>Fungi incertae sedis</taxon>
        <taxon>Mucoromycota</taxon>
        <taxon>Mucoromycotina</taxon>
        <taxon>Mucoromycetes</taxon>
        <taxon>Mucorales</taxon>
        <taxon>Mucorineae</taxon>
        <taxon>Mucoraceae</taxon>
        <taxon>Mucor</taxon>
    </lineage>
</organism>
<proteinExistence type="inferred from homology"/>
<gene>
    <name evidence="13" type="ORF">INT47_005426</name>
</gene>
<evidence type="ECO:0000256" key="11">
    <source>
        <dbReference type="SAM" id="Phobius"/>
    </source>
</evidence>
<dbReference type="AlphaFoldDB" id="A0A8H7UU68"/>
<protein>
    <recommendedName>
        <fullName evidence="4">Golgi apparatus membrane protein TVP38</fullName>
    </recommendedName>
    <alternativeName>
        <fullName evidence="5">Golgi apparatus membrane protein tvp38</fullName>
    </alternativeName>
</protein>
<dbReference type="PANTHER" id="PTHR47549:SF1">
    <property type="entry name" value="GOLGI APPARATUS MEMBRANE PROTEIN TVP38"/>
    <property type="match status" value="1"/>
</dbReference>
<evidence type="ECO:0000256" key="6">
    <source>
        <dbReference type="ARBA" id="ARBA00022692"/>
    </source>
</evidence>
<keyword evidence="9 11" id="KW-0472">Membrane</keyword>
<dbReference type="Proteomes" id="UP000603453">
    <property type="component" value="Unassembled WGS sequence"/>
</dbReference>
<feature type="transmembrane region" description="Helical" evidence="11">
    <location>
        <begin position="48"/>
        <end position="71"/>
    </location>
</feature>
<comment type="function">
    <text evidence="1">Golgi membrane protein involved in vesicular trafficking and spindle migration.</text>
</comment>
<dbReference type="InterPro" id="IPR051076">
    <property type="entry name" value="Golgi_membrane_TVP38/TMEM64"/>
</dbReference>
<dbReference type="OrthoDB" id="166803at2759"/>
<evidence type="ECO:0000256" key="8">
    <source>
        <dbReference type="ARBA" id="ARBA00023034"/>
    </source>
</evidence>
<keyword evidence="14" id="KW-1185">Reference proteome</keyword>
<sequence length="251" mass="28215">MFIQRKYLLLGIVALTVGAYLLTLFGHYKSDIIGAIQDIAIHMRKQKYSPVLMATLVTVTGIPPILGFTFAVTMTGFIYGFPYGCLPATLGAFLSAIFTCGKLNCARWIKLSEKRQDMYQAMQDAITQGGFKMILLIRICPLPWQLTNLILSLVPTVTWRSYVISAFIACFKFNLDIWVGSQLANLSDPDLPPETHRVTLMYMSFGVVVLILSGVWIYKLTMLKIKEQQEKLRASQEECQSLLVNTLPSKN</sequence>
<evidence type="ECO:0000313" key="13">
    <source>
        <dbReference type="EMBL" id="KAG2198741.1"/>
    </source>
</evidence>
<evidence type="ECO:0000313" key="14">
    <source>
        <dbReference type="Proteomes" id="UP000603453"/>
    </source>
</evidence>
<feature type="transmembrane region" description="Helical" evidence="11">
    <location>
        <begin position="6"/>
        <end position="28"/>
    </location>
</feature>
<keyword evidence="10" id="KW-0175">Coiled coil</keyword>
<comment type="caution">
    <text evidence="13">The sequence shown here is derived from an EMBL/GenBank/DDBJ whole genome shotgun (WGS) entry which is preliminary data.</text>
</comment>
<dbReference type="PANTHER" id="PTHR47549">
    <property type="entry name" value="GOLGI APPARATUS MEMBRANE PROTEIN TVP38-RELATED"/>
    <property type="match status" value="1"/>
</dbReference>
<feature type="transmembrane region" description="Helical" evidence="11">
    <location>
        <begin position="77"/>
        <end position="100"/>
    </location>
</feature>
<evidence type="ECO:0000256" key="10">
    <source>
        <dbReference type="SAM" id="Coils"/>
    </source>
</evidence>
<reference evidence="13" key="1">
    <citation type="submission" date="2020-12" db="EMBL/GenBank/DDBJ databases">
        <title>Metabolic potential, ecology and presence of endohyphal bacteria is reflected in genomic diversity of Mucoromycotina.</title>
        <authorList>
            <person name="Muszewska A."/>
            <person name="Okrasinska A."/>
            <person name="Steczkiewicz K."/>
            <person name="Drgas O."/>
            <person name="Orlowska M."/>
            <person name="Perlinska-Lenart U."/>
            <person name="Aleksandrzak-Piekarczyk T."/>
            <person name="Szatraj K."/>
            <person name="Zielenkiewicz U."/>
            <person name="Pilsyk S."/>
            <person name="Malc E."/>
            <person name="Mieczkowski P."/>
            <person name="Kruszewska J.S."/>
            <person name="Biernat P."/>
            <person name="Pawlowska J."/>
        </authorList>
    </citation>
    <scope>NUCLEOTIDE SEQUENCE</scope>
    <source>
        <strain evidence="13">WA0000017839</strain>
    </source>
</reference>
<dbReference type="GO" id="GO:0000022">
    <property type="term" value="P:mitotic spindle elongation"/>
    <property type="evidence" value="ECO:0007669"/>
    <property type="project" value="TreeGrafter"/>
</dbReference>
<evidence type="ECO:0000256" key="1">
    <source>
        <dbReference type="ARBA" id="ARBA00002978"/>
    </source>
</evidence>
<dbReference type="EMBL" id="JAEPRD010000106">
    <property type="protein sequence ID" value="KAG2198741.1"/>
    <property type="molecule type" value="Genomic_DNA"/>
</dbReference>
<feature type="transmembrane region" description="Helical" evidence="11">
    <location>
        <begin position="200"/>
        <end position="218"/>
    </location>
</feature>
<name>A0A8H7UU68_9FUNG</name>
<evidence type="ECO:0000259" key="12">
    <source>
        <dbReference type="Pfam" id="PF09335"/>
    </source>
</evidence>
<dbReference type="GO" id="GO:0016192">
    <property type="term" value="P:vesicle-mediated transport"/>
    <property type="evidence" value="ECO:0007669"/>
    <property type="project" value="TreeGrafter"/>
</dbReference>
<keyword evidence="6 11" id="KW-0812">Transmembrane</keyword>
<dbReference type="GO" id="GO:0000139">
    <property type="term" value="C:Golgi membrane"/>
    <property type="evidence" value="ECO:0007669"/>
    <property type="project" value="UniProtKB-SubCell"/>
</dbReference>
<evidence type="ECO:0000256" key="9">
    <source>
        <dbReference type="ARBA" id="ARBA00023136"/>
    </source>
</evidence>
<feature type="domain" description="VTT" evidence="12">
    <location>
        <begin position="71"/>
        <end position="172"/>
    </location>
</feature>
<accession>A0A8H7UU68</accession>